<evidence type="ECO:0000313" key="14">
    <source>
        <dbReference type="Proteomes" id="UP000198341"/>
    </source>
</evidence>
<evidence type="ECO:0000256" key="11">
    <source>
        <dbReference type="SAM" id="Phobius"/>
    </source>
</evidence>
<dbReference type="eggNOG" id="KOG1358">
    <property type="taxonomic scope" value="Eukaryota"/>
</dbReference>
<dbReference type="Gene3D" id="3.90.1150.10">
    <property type="entry name" value="Aspartate Aminotransferase, domain 1"/>
    <property type="match status" value="2"/>
</dbReference>
<feature type="transmembrane region" description="Helical" evidence="11">
    <location>
        <begin position="1216"/>
        <end position="1234"/>
    </location>
</feature>
<evidence type="ECO:0000256" key="2">
    <source>
        <dbReference type="ARBA" id="ARBA00004760"/>
    </source>
</evidence>
<name>K8E993_9CHLO</name>
<feature type="compositionally biased region" description="Basic and acidic residues" evidence="10">
    <location>
        <begin position="969"/>
        <end position="986"/>
    </location>
</feature>
<dbReference type="PANTHER" id="PTHR13693:SF3">
    <property type="entry name" value="LD36009P"/>
    <property type="match status" value="1"/>
</dbReference>
<dbReference type="InterPro" id="IPR015421">
    <property type="entry name" value="PyrdxlP-dep_Trfase_major"/>
</dbReference>
<dbReference type="STRING" id="41875.K8E993"/>
<feature type="transmembrane region" description="Helical" evidence="11">
    <location>
        <begin position="1316"/>
        <end position="1332"/>
    </location>
</feature>
<feature type="transmembrane region" description="Helical" evidence="11">
    <location>
        <begin position="1368"/>
        <end position="1386"/>
    </location>
</feature>
<comment type="catalytic activity">
    <reaction evidence="9">
        <text>L-serine + hexadecanoyl-CoA + H(+) = 3-oxosphinganine + CO2 + CoA</text>
        <dbReference type="Rhea" id="RHEA:14761"/>
        <dbReference type="ChEBI" id="CHEBI:15378"/>
        <dbReference type="ChEBI" id="CHEBI:16526"/>
        <dbReference type="ChEBI" id="CHEBI:33384"/>
        <dbReference type="ChEBI" id="CHEBI:57287"/>
        <dbReference type="ChEBI" id="CHEBI:57379"/>
        <dbReference type="ChEBI" id="CHEBI:58299"/>
        <dbReference type="EC" id="2.3.1.50"/>
    </reaction>
</comment>
<accession>K8E993</accession>
<evidence type="ECO:0000256" key="9">
    <source>
        <dbReference type="ARBA" id="ARBA00048528"/>
    </source>
</evidence>
<organism evidence="13 14">
    <name type="scientific">Bathycoccus prasinos</name>
    <dbReference type="NCBI Taxonomy" id="41875"/>
    <lineage>
        <taxon>Eukaryota</taxon>
        <taxon>Viridiplantae</taxon>
        <taxon>Chlorophyta</taxon>
        <taxon>Mamiellophyceae</taxon>
        <taxon>Mamiellales</taxon>
        <taxon>Bathycoccaceae</taxon>
        <taxon>Bathycoccus</taxon>
    </lineage>
</organism>
<dbReference type="Proteomes" id="UP000198341">
    <property type="component" value="Chromosome 1"/>
</dbReference>
<dbReference type="GO" id="GO:0016020">
    <property type="term" value="C:membrane"/>
    <property type="evidence" value="ECO:0007669"/>
    <property type="project" value="GOC"/>
</dbReference>
<dbReference type="RefSeq" id="XP_007515388.1">
    <property type="nucleotide sequence ID" value="XM_007515326.1"/>
</dbReference>
<dbReference type="PROSITE" id="PS00599">
    <property type="entry name" value="AA_TRANSFER_CLASS_2"/>
    <property type="match status" value="1"/>
</dbReference>
<dbReference type="GeneID" id="19018011"/>
<sequence>MEYEDYAPDSTNSSFKSAKTYRYLGHSLATYQQYVVYVSEGVIKNCYNQIKGIKDWRTDDENGERNDLLPLSKGKAKDFFYIANLYGNIEDTFNRPIYSPPEDFIDVAIREPNNRRGYFARLVNTPASRRCLNLGSYNYLGFGGVNSFCTPRVMKAAMENPVTSGSCAAELGRTKLLTEVEEYTARYVGKEAAMVVGMGFATNSTVLPALVSKGDLIISDKLNHNSIVEGARLSGAKIIPFEHNCAGHLELVLQEATNGAYKYGKIVVVVEGIYSMEGELCNLKEIVEVCKLYKAHVYLDEAHSIGAIGKTGRGVTEELGVDPKDISIMMGTYTKSFGAAGGYVAGDKKVINAIRRFSIGYTDATAMPAAVCAQVLESLRVIAGDDGTDIGRKKLEKLRENSLFFRNGLKELGLEVLGDHPSPIMPVMLYQPYKIGDFSRLAFNKGLAVVVVGAPATPVTLPRVRFCISAAHETKDLQNALDAISEIADTLSLKFKLHPPSKLFGDGGCLQALERKAEIASEKAKKLALSRRKECVEKVNKMTFGDLASGSVLSLELKRELGDIHTTEGDVRPGTVFKKTISTRDMLNLTNDETMRSACAETVGRYGLGSCSPRGFYGTFQPHVDLENKIAEFLNVGEAVLYSFGACTASSAIQSLTHKSDVAVVDRAVGPAILAGLRLAKLEVRWYDHADAEDCARVFAKIETEDGNTSARLAKPVRRRWLITEAVFEKTGKIAPLKELVALKNFHHARMILDESYSFGTMGETGRGLTEHFRMPATAVDVIVASLENACASVGGFVAGDTGVVAYQRLMGSGYVFSASLPPYLATASLHAIERIIAEPERVEKLQSIARSFHSALVAGDCPGLTTDADPGSPVVPIRLVSEGAAGDEFKIIRDIAEYARSQTSVGVVAAKYNPVVAAPALLHTSATKATLRCFASASWDESDVEFIIEKLGEAAFKCLPAHALKSPTKRDPNPNRFRQSERGSFRDTGNYRLSFDTNNNSNGHQRRASSSQLEAVRRKIELDEEVAETKEWKNFFVSGDYEEEPASLSVPLLVVLLHAHNLFRRYIIGQINVTSQLVPALLRSIGMHPTENKSAFVRLFYFVSTYLGSRSFYEFTLPVLVWVCAEESKQARFLVLWYCLTSSFGCLCKGALATQKSTIRSNREVSALGALRNSGSVHAWPSVAGMNASFIPFFLLRWKHGSVWLWEMENPYSVVGDYAVAFAFMLLIVVSRLANGDSPANVQGGVVLGAILLRMALPTAEWTHHGLSSTSVRNAQGFSLAAVVFALIALVPMPLNSRGKILPAAAMCYRRMWRTLFYALFFYAGCVWRRPPSLSASQTTSTKATTKMTTLLSPILLLSEASKDGNSLAFLCIVLFKAALGHFILKLSVLAISNVAQLFWEYVLKVYIHSIKPRFQKPGEKSASVGTVHMRSAALHFVELTVDITSALVCAHGVPRVFDKLSV</sequence>
<dbReference type="GO" id="GO:0046512">
    <property type="term" value="P:sphingosine biosynthetic process"/>
    <property type="evidence" value="ECO:0007669"/>
    <property type="project" value="TreeGrafter"/>
</dbReference>
<evidence type="ECO:0000256" key="8">
    <source>
        <dbReference type="ARBA" id="ARBA00022919"/>
    </source>
</evidence>
<feature type="transmembrane region" description="Helical" evidence="11">
    <location>
        <begin position="1278"/>
        <end position="1296"/>
    </location>
</feature>
<evidence type="ECO:0000256" key="1">
    <source>
        <dbReference type="ARBA" id="ARBA00001933"/>
    </source>
</evidence>
<comment type="cofactor">
    <cofactor evidence="1">
        <name>pyridoxal 5'-phosphate</name>
        <dbReference type="ChEBI" id="CHEBI:597326"/>
    </cofactor>
</comment>
<dbReference type="GO" id="GO:0004758">
    <property type="term" value="F:serine C-palmitoyltransferase activity"/>
    <property type="evidence" value="ECO:0007669"/>
    <property type="project" value="UniProtKB-EC"/>
</dbReference>
<evidence type="ECO:0000256" key="3">
    <source>
        <dbReference type="ARBA" id="ARBA00004991"/>
    </source>
</evidence>
<feature type="transmembrane region" description="Helical" evidence="11">
    <location>
        <begin position="1176"/>
        <end position="1196"/>
    </location>
</feature>
<dbReference type="GO" id="GO:0017059">
    <property type="term" value="C:serine palmitoyltransferase complex"/>
    <property type="evidence" value="ECO:0007669"/>
    <property type="project" value="TreeGrafter"/>
</dbReference>
<feature type="transmembrane region" description="Helical" evidence="11">
    <location>
        <begin position="1135"/>
        <end position="1155"/>
    </location>
</feature>
<comment type="similarity">
    <text evidence="4">Belongs to the class-II pyridoxal-phosphate-dependent aminotransferase family.</text>
</comment>
<keyword evidence="11" id="KW-0472">Membrane</keyword>
<keyword evidence="11" id="KW-1133">Transmembrane helix</keyword>
<evidence type="ECO:0000256" key="4">
    <source>
        <dbReference type="ARBA" id="ARBA00008392"/>
    </source>
</evidence>
<dbReference type="InterPro" id="IPR001917">
    <property type="entry name" value="Aminotrans_II_pyridoxalP_BS"/>
</dbReference>
<dbReference type="InterPro" id="IPR004839">
    <property type="entry name" value="Aminotransferase_I/II_large"/>
</dbReference>
<gene>
    <name evidence="13" type="ORF">Bathy01g02760</name>
</gene>
<dbReference type="EMBL" id="FO082278">
    <property type="protein sequence ID" value="CCO14267.1"/>
    <property type="molecule type" value="Genomic_DNA"/>
</dbReference>
<comment type="pathway">
    <text evidence="3">Sphingolipid metabolism.</text>
</comment>
<dbReference type="Gene3D" id="3.40.640.10">
    <property type="entry name" value="Type I PLP-dependent aspartate aminotransferase-like (Major domain)"/>
    <property type="match status" value="2"/>
</dbReference>
<dbReference type="InterPro" id="IPR015424">
    <property type="entry name" value="PyrdxlP-dep_Trfase"/>
</dbReference>
<dbReference type="GO" id="GO:0046513">
    <property type="term" value="P:ceramide biosynthetic process"/>
    <property type="evidence" value="ECO:0007669"/>
    <property type="project" value="TreeGrafter"/>
</dbReference>
<dbReference type="OrthoDB" id="65434at2759"/>
<dbReference type="SUPFAM" id="SSF53383">
    <property type="entry name" value="PLP-dependent transferases"/>
    <property type="match status" value="2"/>
</dbReference>
<dbReference type="CDD" id="cd06454">
    <property type="entry name" value="KBL_like"/>
    <property type="match status" value="1"/>
</dbReference>
<dbReference type="InterPro" id="IPR015422">
    <property type="entry name" value="PyrdxlP-dep_Trfase_small"/>
</dbReference>
<dbReference type="PANTHER" id="PTHR13693">
    <property type="entry name" value="CLASS II AMINOTRANSFERASE/8-AMINO-7-OXONONANOATE SYNTHASE"/>
    <property type="match status" value="1"/>
</dbReference>
<comment type="pathway">
    <text evidence="2">Lipid metabolism; sphingolipid metabolism.</text>
</comment>
<feature type="domain" description="Aminotransferase class I/classII large" evidence="12">
    <location>
        <begin position="131"/>
        <end position="484"/>
    </location>
</feature>
<protein>
    <recommendedName>
        <fullName evidence="5">serine C-palmitoyltransferase</fullName>
        <ecNumber evidence="5">2.3.1.50</ecNumber>
    </recommendedName>
</protein>
<reference evidence="13 14" key="1">
    <citation type="submission" date="2011-10" db="EMBL/GenBank/DDBJ databases">
        <authorList>
            <person name="Genoscope - CEA"/>
        </authorList>
    </citation>
    <scope>NUCLEOTIDE SEQUENCE [LARGE SCALE GENOMIC DNA]</scope>
    <source>
        <strain evidence="13 14">RCC 1105</strain>
    </source>
</reference>
<keyword evidence="14" id="KW-1185">Reference proteome</keyword>
<feature type="compositionally biased region" description="Polar residues" evidence="10">
    <location>
        <begin position="996"/>
        <end position="1013"/>
    </location>
</feature>
<evidence type="ECO:0000313" key="13">
    <source>
        <dbReference type="EMBL" id="CCO14267.1"/>
    </source>
</evidence>
<feature type="domain" description="Aminotransferase class I/classII large" evidence="12">
    <location>
        <begin position="601"/>
        <end position="860"/>
    </location>
</feature>
<dbReference type="EC" id="2.3.1.50" evidence="5"/>
<keyword evidence="7" id="KW-0663">Pyridoxal phosphate</keyword>
<keyword evidence="8" id="KW-0746">Sphingolipid metabolism</keyword>
<keyword evidence="6" id="KW-0808">Transferase</keyword>
<dbReference type="InterPro" id="IPR050087">
    <property type="entry name" value="AON_synthase_class-II"/>
</dbReference>
<dbReference type="GO" id="GO:0030170">
    <property type="term" value="F:pyridoxal phosphate binding"/>
    <property type="evidence" value="ECO:0007669"/>
    <property type="project" value="InterPro"/>
</dbReference>
<dbReference type="eggNOG" id="KOG1357">
    <property type="taxonomic scope" value="Eukaryota"/>
</dbReference>
<evidence type="ECO:0000256" key="6">
    <source>
        <dbReference type="ARBA" id="ARBA00022679"/>
    </source>
</evidence>
<dbReference type="UniPathway" id="UPA00222"/>
<evidence type="ECO:0000259" key="12">
    <source>
        <dbReference type="Pfam" id="PF00155"/>
    </source>
</evidence>
<dbReference type="Pfam" id="PF00155">
    <property type="entry name" value="Aminotran_1_2"/>
    <property type="match status" value="2"/>
</dbReference>
<feature type="region of interest" description="Disordered" evidence="10">
    <location>
        <begin position="965"/>
        <end position="1013"/>
    </location>
</feature>
<evidence type="ECO:0000256" key="10">
    <source>
        <dbReference type="SAM" id="MobiDB-lite"/>
    </source>
</evidence>
<evidence type="ECO:0000256" key="5">
    <source>
        <dbReference type="ARBA" id="ARBA00013220"/>
    </source>
</evidence>
<proteinExistence type="inferred from homology"/>
<keyword evidence="8" id="KW-0443">Lipid metabolism</keyword>
<dbReference type="KEGG" id="bpg:Bathy01g02760"/>
<evidence type="ECO:0000256" key="7">
    <source>
        <dbReference type="ARBA" id="ARBA00022898"/>
    </source>
</evidence>
<keyword evidence="11" id="KW-0812">Transmembrane</keyword>
<feature type="transmembrane region" description="Helical" evidence="11">
    <location>
        <begin position="1241"/>
        <end position="1258"/>
    </location>
</feature>